<comment type="caution">
    <text evidence="1">The sequence shown here is derived from an EMBL/GenBank/DDBJ whole genome shotgun (WGS) entry which is preliminary data.</text>
</comment>
<keyword evidence="2" id="KW-1185">Reference proteome</keyword>
<dbReference type="Proteomes" id="UP001551695">
    <property type="component" value="Unassembled WGS sequence"/>
</dbReference>
<protein>
    <submittedName>
        <fullName evidence="1">Uncharacterized protein</fullName>
    </submittedName>
</protein>
<gene>
    <name evidence="1" type="ORF">AB0I48_14595</name>
</gene>
<dbReference type="EMBL" id="JBFAKC010000006">
    <property type="protein sequence ID" value="MEV0708788.1"/>
    <property type="molecule type" value="Genomic_DNA"/>
</dbReference>
<organism evidence="1 2">
    <name type="scientific">Nocardia aurea</name>
    <dbReference type="NCBI Taxonomy" id="2144174"/>
    <lineage>
        <taxon>Bacteria</taxon>
        <taxon>Bacillati</taxon>
        <taxon>Actinomycetota</taxon>
        <taxon>Actinomycetes</taxon>
        <taxon>Mycobacteriales</taxon>
        <taxon>Nocardiaceae</taxon>
        <taxon>Nocardia</taxon>
    </lineage>
</organism>
<evidence type="ECO:0000313" key="2">
    <source>
        <dbReference type="Proteomes" id="UP001551695"/>
    </source>
</evidence>
<sequence>MDPDGPATIPTDYVTRQSTRIIANGHRDYRADSITETTANFPYPFPAPDNAMLQYLIRRARELEEQEGQPPYLWLAVHAWYEGALQTMASTPDTPAE</sequence>
<accession>A0ABV3FTN5</accession>
<evidence type="ECO:0000313" key="1">
    <source>
        <dbReference type="EMBL" id="MEV0708788.1"/>
    </source>
</evidence>
<name>A0ABV3FTN5_9NOCA</name>
<dbReference type="RefSeq" id="WP_357783891.1">
    <property type="nucleotide sequence ID" value="NZ_JBFAKC010000006.1"/>
</dbReference>
<proteinExistence type="predicted"/>
<reference evidence="1 2" key="1">
    <citation type="submission" date="2024-06" db="EMBL/GenBank/DDBJ databases">
        <title>The Natural Products Discovery Center: Release of the First 8490 Sequenced Strains for Exploring Actinobacteria Biosynthetic Diversity.</title>
        <authorList>
            <person name="Kalkreuter E."/>
            <person name="Kautsar S.A."/>
            <person name="Yang D."/>
            <person name="Bader C.D."/>
            <person name="Teijaro C.N."/>
            <person name="Fluegel L."/>
            <person name="Davis C.M."/>
            <person name="Simpson J.R."/>
            <person name="Lauterbach L."/>
            <person name="Steele A.D."/>
            <person name="Gui C."/>
            <person name="Meng S."/>
            <person name="Li G."/>
            <person name="Viehrig K."/>
            <person name="Ye F."/>
            <person name="Su P."/>
            <person name="Kiefer A.F."/>
            <person name="Nichols A."/>
            <person name="Cepeda A.J."/>
            <person name="Yan W."/>
            <person name="Fan B."/>
            <person name="Jiang Y."/>
            <person name="Adhikari A."/>
            <person name="Zheng C.-J."/>
            <person name="Schuster L."/>
            <person name="Cowan T.M."/>
            <person name="Smanski M.J."/>
            <person name="Chevrette M.G."/>
            <person name="De Carvalho L.P.S."/>
            <person name="Shen B."/>
        </authorList>
    </citation>
    <scope>NUCLEOTIDE SEQUENCE [LARGE SCALE GENOMIC DNA]</scope>
    <source>
        <strain evidence="1 2">NPDC050403</strain>
    </source>
</reference>